<dbReference type="InterPro" id="IPR008920">
    <property type="entry name" value="TF_FadR/GntR_C"/>
</dbReference>
<evidence type="ECO:0000256" key="2">
    <source>
        <dbReference type="ARBA" id="ARBA00023125"/>
    </source>
</evidence>
<protein>
    <submittedName>
        <fullName evidence="5">GntR family transcriptional regulator</fullName>
    </submittedName>
</protein>
<dbReference type="SMART" id="SM00895">
    <property type="entry name" value="FCD"/>
    <property type="match status" value="1"/>
</dbReference>
<evidence type="ECO:0000313" key="5">
    <source>
        <dbReference type="EMBL" id="MED4399872.1"/>
    </source>
</evidence>
<feature type="domain" description="HTH gntR-type" evidence="4">
    <location>
        <begin position="2"/>
        <end position="69"/>
    </location>
</feature>
<keyword evidence="1" id="KW-0805">Transcription regulation</keyword>
<reference evidence="5 6" key="1">
    <citation type="submission" date="2023-03" db="EMBL/GenBank/DDBJ databases">
        <title>Bacillus Genome Sequencing.</title>
        <authorList>
            <person name="Dunlap C."/>
        </authorList>
    </citation>
    <scope>NUCLEOTIDE SEQUENCE [LARGE SCALE GENOMIC DNA]</scope>
    <source>
        <strain evidence="5 6">NRS-1717</strain>
    </source>
</reference>
<keyword evidence="2" id="KW-0238">DNA-binding</keyword>
<keyword evidence="3" id="KW-0804">Transcription</keyword>
<evidence type="ECO:0000256" key="1">
    <source>
        <dbReference type="ARBA" id="ARBA00023015"/>
    </source>
</evidence>
<dbReference type="Pfam" id="PF07729">
    <property type="entry name" value="FCD"/>
    <property type="match status" value="1"/>
</dbReference>
<dbReference type="SUPFAM" id="SSF48008">
    <property type="entry name" value="GntR ligand-binding domain-like"/>
    <property type="match status" value="1"/>
</dbReference>
<dbReference type="PANTHER" id="PTHR43537:SF53">
    <property type="entry name" value="HTH-TYPE TRANSCRIPTIONAL REPRESSOR NANR"/>
    <property type="match status" value="1"/>
</dbReference>
<dbReference type="SMART" id="SM00345">
    <property type="entry name" value="HTH_GNTR"/>
    <property type="match status" value="1"/>
</dbReference>
<dbReference type="PANTHER" id="PTHR43537">
    <property type="entry name" value="TRANSCRIPTIONAL REGULATOR, GNTR FAMILY"/>
    <property type="match status" value="1"/>
</dbReference>
<dbReference type="Pfam" id="PF00392">
    <property type="entry name" value="GntR"/>
    <property type="match status" value="1"/>
</dbReference>
<evidence type="ECO:0000313" key="6">
    <source>
        <dbReference type="Proteomes" id="UP001342826"/>
    </source>
</evidence>
<evidence type="ECO:0000256" key="3">
    <source>
        <dbReference type="ARBA" id="ARBA00023163"/>
    </source>
</evidence>
<dbReference type="InterPro" id="IPR036388">
    <property type="entry name" value="WH-like_DNA-bd_sf"/>
</dbReference>
<dbReference type="EMBL" id="JARTFS010000001">
    <property type="protein sequence ID" value="MED4399872.1"/>
    <property type="molecule type" value="Genomic_DNA"/>
</dbReference>
<dbReference type="PROSITE" id="PS50949">
    <property type="entry name" value="HTH_GNTR"/>
    <property type="match status" value="1"/>
</dbReference>
<dbReference type="CDD" id="cd07377">
    <property type="entry name" value="WHTH_GntR"/>
    <property type="match status" value="1"/>
</dbReference>
<dbReference type="SUPFAM" id="SSF46785">
    <property type="entry name" value="Winged helix' DNA-binding domain"/>
    <property type="match status" value="1"/>
</dbReference>
<dbReference type="Gene3D" id="1.10.10.10">
    <property type="entry name" value="Winged helix-like DNA-binding domain superfamily/Winged helix DNA-binding domain"/>
    <property type="match status" value="1"/>
</dbReference>
<sequence>MNSKESEIYKQIKQAIIHQKLRPNTQLVEKEIAETFGVSRTPVRNVLRRLSYERLVKIIENKGAFVACSSVEEAKEVFEMRRILEAQAVRRACRLSTKEQLDELEKMVQHELKIYKDLDYIEAIQMSGDFRLKVAELAGNTYFYKYLEDLINLTYVIISIYGRGNEEKSTCLHHLHIFDAIKQRNEDLAERLATEHLQEIEENLHFNEELQIPASFSEIFDQG</sequence>
<keyword evidence="6" id="KW-1185">Reference proteome</keyword>
<evidence type="ECO:0000259" key="4">
    <source>
        <dbReference type="PROSITE" id="PS50949"/>
    </source>
</evidence>
<name>A0ABU6NU11_9BACI</name>
<accession>A0ABU6NU11</accession>
<comment type="caution">
    <text evidence="5">The sequence shown here is derived from an EMBL/GenBank/DDBJ whole genome shotgun (WGS) entry which is preliminary data.</text>
</comment>
<dbReference type="Gene3D" id="1.20.120.530">
    <property type="entry name" value="GntR ligand-binding domain-like"/>
    <property type="match status" value="1"/>
</dbReference>
<dbReference type="InterPro" id="IPR036390">
    <property type="entry name" value="WH_DNA-bd_sf"/>
</dbReference>
<gene>
    <name evidence="5" type="ORF">P9271_00665</name>
</gene>
<dbReference type="Proteomes" id="UP001342826">
    <property type="component" value="Unassembled WGS sequence"/>
</dbReference>
<proteinExistence type="predicted"/>
<dbReference type="RefSeq" id="WP_328014589.1">
    <property type="nucleotide sequence ID" value="NZ_JARTFS010000001.1"/>
</dbReference>
<organism evidence="5 6">
    <name type="scientific">Metabacillus fastidiosus</name>
    <dbReference type="NCBI Taxonomy" id="1458"/>
    <lineage>
        <taxon>Bacteria</taxon>
        <taxon>Bacillati</taxon>
        <taxon>Bacillota</taxon>
        <taxon>Bacilli</taxon>
        <taxon>Bacillales</taxon>
        <taxon>Bacillaceae</taxon>
        <taxon>Metabacillus</taxon>
    </lineage>
</organism>
<dbReference type="InterPro" id="IPR011711">
    <property type="entry name" value="GntR_C"/>
</dbReference>
<dbReference type="InterPro" id="IPR000524">
    <property type="entry name" value="Tscrpt_reg_HTH_GntR"/>
</dbReference>